<sequence length="110" mass="13061">MTYSLQWNHGDLVMASSHSSHNILSSMESWRLGDSFFMIFSQHSFFNGIAWYWLLHDLLKTFFFQCNREDLNREGLVIDSLQSFHNLLSLMELWRLGDGFFMIFFSSMES</sequence>
<evidence type="ECO:0000256" key="1">
    <source>
        <dbReference type="SAM" id="Phobius"/>
    </source>
</evidence>
<name>A0A8H3X4R8_GIGMA</name>
<keyword evidence="3" id="KW-1185">Reference proteome</keyword>
<keyword evidence="1" id="KW-1133">Transmembrane helix</keyword>
<feature type="transmembrane region" description="Helical" evidence="1">
    <location>
        <begin position="36"/>
        <end position="55"/>
    </location>
</feature>
<comment type="caution">
    <text evidence="2">The sequence shown here is derived from an EMBL/GenBank/DDBJ whole genome shotgun (WGS) entry which is preliminary data.</text>
</comment>
<evidence type="ECO:0000313" key="2">
    <source>
        <dbReference type="EMBL" id="KAF0415323.1"/>
    </source>
</evidence>
<dbReference type="EMBL" id="WTPW01001777">
    <property type="protein sequence ID" value="KAF0415323.1"/>
    <property type="molecule type" value="Genomic_DNA"/>
</dbReference>
<protein>
    <submittedName>
        <fullName evidence="2">Uncharacterized protein</fullName>
    </submittedName>
</protein>
<gene>
    <name evidence="2" type="ORF">F8M41_007635</name>
</gene>
<dbReference type="Proteomes" id="UP000439903">
    <property type="component" value="Unassembled WGS sequence"/>
</dbReference>
<organism evidence="2 3">
    <name type="scientific">Gigaspora margarita</name>
    <dbReference type="NCBI Taxonomy" id="4874"/>
    <lineage>
        <taxon>Eukaryota</taxon>
        <taxon>Fungi</taxon>
        <taxon>Fungi incertae sedis</taxon>
        <taxon>Mucoromycota</taxon>
        <taxon>Glomeromycotina</taxon>
        <taxon>Glomeromycetes</taxon>
        <taxon>Diversisporales</taxon>
        <taxon>Gigasporaceae</taxon>
        <taxon>Gigaspora</taxon>
    </lineage>
</organism>
<dbReference type="AlphaFoldDB" id="A0A8H3X4R8"/>
<proteinExistence type="predicted"/>
<keyword evidence="1" id="KW-0472">Membrane</keyword>
<evidence type="ECO:0000313" key="3">
    <source>
        <dbReference type="Proteomes" id="UP000439903"/>
    </source>
</evidence>
<accession>A0A8H3X4R8</accession>
<reference evidence="2 3" key="1">
    <citation type="journal article" date="2019" name="Environ. Microbiol.">
        <title>At the nexus of three kingdoms: the genome of the mycorrhizal fungus Gigaspora margarita provides insights into plant, endobacterial and fungal interactions.</title>
        <authorList>
            <person name="Venice F."/>
            <person name="Ghignone S."/>
            <person name="Salvioli di Fossalunga A."/>
            <person name="Amselem J."/>
            <person name="Novero M."/>
            <person name="Xianan X."/>
            <person name="Sedzielewska Toro K."/>
            <person name="Morin E."/>
            <person name="Lipzen A."/>
            <person name="Grigoriev I.V."/>
            <person name="Henrissat B."/>
            <person name="Martin F.M."/>
            <person name="Bonfante P."/>
        </authorList>
    </citation>
    <scope>NUCLEOTIDE SEQUENCE [LARGE SCALE GENOMIC DNA]</scope>
    <source>
        <strain evidence="2 3">BEG34</strain>
    </source>
</reference>
<keyword evidence="1" id="KW-0812">Transmembrane</keyword>